<evidence type="ECO:0000256" key="8">
    <source>
        <dbReference type="ARBA" id="ARBA00022840"/>
    </source>
</evidence>
<dbReference type="PROSITE" id="PS50109">
    <property type="entry name" value="HIS_KIN"/>
    <property type="match status" value="1"/>
</dbReference>
<evidence type="ECO:0000256" key="1">
    <source>
        <dbReference type="ARBA" id="ARBA00000085"/>
    </source>
</evidence>
<comment type="subcellular location">
    <subcellularLocation>
        <location evidence="2">Cell membrane</location>
        <topology evidence="2">Multi-pass membrane protein</topology>
    </subcellularLocation>
</comment>
<dbReference type="PANTHER" id="PTHR45339:SF1">
    <property type="entry name" value="HYBRID SIGNAL TRANSDUCTION HISTIDINE KINASE J"/>
    <property type="match status" value="1"/>
</dbReference>
<dbReference type="PROSITE" id="PS50894">
    <property type="entry name" value="HPT"/>
    <property type="match status" value="1"/>
</dbReference>
<dbReference type="SMART" id="SM00448">
    <property type="entry name" value="REC"/>
    <property type="match status" value="2"/>
</dbReference>
<evidence type="ECO:0000256" key="11">
    <source>
        <dbReference type="ARBA" id="ARBA00023136"/>
    </source>
</evidence>
<keyword evidence="6 14" id="KW-0812">Transmembrane</keyword>
<dbReference type="Gene3D" id="3.30.565.10">
    <property type="entry name" value="Histidine kinase-like ATPase, C-terminal domain"/>
    <property type="match status" value="1"/>
</dbReference>
<evidence type="ECO:0000256" key="6">
    <source>
        <dbReference type="ARBA" id="ARBA00022692"/>
    </source>
</evidence>
<feature type="domain" description="Response regulatory" evidence="16">
    <location>
        <begin position="618"/>
        <end position="740"/>
    </location>
</feature>
<evidence type="ECO:0000256" key="10">
    <source>
        <dbReference type="ARBA" id="ARBA00023012"/>
    </source>
</evidence>
<gene>
    <name evidence="18" type="ORF">tloyanaT_18920</name>
</gene>
<dbReference type="PROSITE" id="PS50110">
    <property type="entry name" value="RESPONSE_REGULATORY"/>
    <property type="match status" value="2"/>
</dbReference>
<sequence length="1104" mass="123420">MNENTTYDTQKSVARERRLSRWIIILLLFASTVMIAQGLYNLSNLKKVDASIDEVYQTANRLDALARDITKPIADIRILSQQLVLSPNQAIALATEQELNITIDQVESRFEELRGIVQDIAYFKRYQNNIDELINSWKQYLITLETTKSYQKDGIRVAAFLSVTQQEKVAYESLQSAISDFAKILLEQSRLVFDEAHQKSELAYITLLVTVIIEILILKFILYFVWRMFRSFIQATSQHEQELNAERKQLLDTLNASPVCVGVTVESELVYCNEQLQAMMGLQAGDKISKAYVNLSDRESLMQAIGKHEVVDNFEVQMYGANGEVLDMLNTFYKTEYNDKPAILAWLIDVTELKEIERRNIEAKQLAEEATQAKSDFLANMSHEIRTPMNAIIGLSELALETDLNTKQHNYINKVHRSAESLLGIINDILDFSKIEAGKLNMETVDFRLEDVLDNLGSLLSFKAEEKNLELLFDIPSDIPQALIGDPLRLGQVLINLGNNAVKFTDQGEVVVKAEVIDQTPDSVEIVFSVTDTGIGINQDKLSKLFQSFTQADTSTTREFGGTGLGLAISKSLTEMMGGKITCQSEMNKGSTFSFNAKFALSDKVIKRPKVKDFSAKRVLIVDDNIHARDILGGMLHHIGLRVEQASSGKDAIEAIIKADEDCVPYDLVFMDWKMPSIDGIETTRIIQHNKALANPPTIIMVTAYGREAAIDAAQDVDIKGFLTKPVTQTTLVNAILNTQSNQTLLSDHHTSQAQETSEAIDKLRGARVLLAEDNEINMELAVDILERHQIEVICAINGQEAIRILEKEDVDAILMDCQMPVMDGYKATQAIRELPQFANLPILAMTANAMVGDKEKVLSVGMNAHIAKPIQRHELFKTMAKWITPKNPTQPIESTQSNSNKHEMPAIHGIDVPQGIQTFDGNVELYKKLLIKFAQKEARFTQKFLQSLKDEDKQSPVRTAHTLKGVAANIAAIDVQEAAQSLEVACQTSQDKGEILAEVANVQAKIDIVVNAILLADLSSTTSSSPQDNSSDEPLAPMLIKLIEQLENFDTEALDTIEKIKSSYHREYKQTIDQVANALDEFNFDDALLIAKPWLSNIDKHSH</sequence>
<dbReference type="SUPFAM" id="SSF55785">
    <property type="entry name" value="PYP-like sensor domain (PAS domain)"/>
    <property type="match status" value="1"/>
</dbReference>
<dbReference type="InterPro" id="IPR003661">
    <property type="entry name" value="HisK_dim/P_dom"/>
</dbReference>
<evidence type="ECO:0000256" key="13">
    <source>
        <dbReference type="PROSITE-ProRule" id="PRU00169"/>
    </source>
</evidence>
<dbReference type="EMBL" id="BSSV01000003">
    <property type="protein sequence ID" value="GLX85640.1"/>
    <property type="molecule type" value="Genomic_DNA"/>
</dbReference>
<dbReference type="Pfam" id="PF00072">
    <property type="entry name" value="Response_reg"/>
    <property type="match status" value="2"/>
</dbReference>
<dbReference type="SMART" id="SM00388">
    <property type="entry name" value="HisKA"/>
    <property type="match status" value="1"/>
</dbReference>
<dbReference type="CDD" id="cd16922">
    <property type="entry name" value="HATPase_EvgS-ArcB-TorS-like"/>
    <property type="match status" value="1"/>
</dbReference>
<dbReference type="SUPFAM" id="SSF47384">
    <property type="entry name" value="Homodimeric domain of signal transducing histidine kinase"/>
    <property type="match status" value="1"/>
</dbReference>
<dbReference type="InterPro" id="IPR035965">
    <property type="entry name" value="PAS-like_dom_sf"/>
</dbReference>
<feature type="domain" description="Histidine kinase" evidence="15">
    <location>
        <begin position="380"/>
        <end position="601"/>
    </location>
</feature>
<keyword evidence="8" id="KW-0067">ATP-binding</keyword>
<evidence type="ECO:0000259" key="15">
    <source>
        <dbReference type="PROSITE" id="PS50109"/>
    </source>
</evidence>
<dbReference type="Pfam" id="PF02518">
    <property type="entry name" value="HATPase_c"/>
    <property type="match status" value="1"/>
</dbReference>
<keyword evidence="5 13" id="KW-0597">Phosphoprotein</keyword>
<dbReference type="InterPro" id="IPR036641">
    <property type="entry name" value="HPT_dom_sf"/>
</dbReference>
<comment type="caution">
    <text evidence="18">The sequence shown here is derived from an EMBL/GenBank/DDBJ whole genome shotgun (WGS) entry which is preliminary data.</text>
</comment>
<feature type="modified residue" description="4-aspartylphosphate" evidence="13">
    <location>
        <position position="672"/>
    </location>
</feature>
<reference evidence="18 19" key="1">
    <citation type="submission" date="2023-03" db="EMBL/GenBank/DDBJ databases">
        <title>Thalassotalea loyana LMG 22536T draft genome sequence.</title>
        <authorList>
            <person name="Sawabe T."/>
        </authorList>
    </citation>
    <scope>NUCLEOTIDE SEQUENCE [LARGE SCALE GENOMIC DNA]</scope>
    <source>
        <strain evidence="18 19">LMG 22536</strain>
    </source>
</reference>
<evidence type="ECO:0000256" key="12">
    <source>
        <dbReference type="PROSITE-ProRule" id="PRU00110"/>
    </source>
</evidence>
<evidence type="ECO:0000256" key="14">
    <source>
        <dbReference type="SAM" id="Phobius"/>
    </source>
</evidence>
<dbReference type="PRINTS" id="PR00344">
    <property type="entry name" value="BCTRLSENSOR"/>
</dbReference>
<evidence type="ECO:0000313" key="18">
    <source>
        <dbReference type="EMBL" id="GLX85640.1"/>
    </source>
</evidence>
<evidence type="ECO:0000259" key="16">
    <source>
        <dbReference type="PROSITE" id="PS50110"/>
    </source>
</evidence>
<keyword evidence="19" id="KW-1185">Reference proteome</keyword>
<accession>A0ABQ6HDP6</accession>
<dbReference type="InterPro" id="IPR036097">
    <property type="entry name" value="HisK_dim/P_sf"/>
</dbReference>
<dbReference type="SMART" id="SM00387">
    <property type="entry name" value="HATPase_c"/>
    <property type="match status" value="1"/>
</dbReference>
<keyword evidence="10" id="KW-0902">Two-component regulatory system</keyword>
<evidence type="ECO:0000313" key="19">
    <source>
        <dbReference type="Proteomes" id="UP001157134"/>
    </source>
</evidence>
<feature type="modified residue" description="4-aspartylphosphate" evidence="13">
    <location>
        <position position="817"/>
    </location>
</feature>
<protein>
    <recommendedName>
        <fullName evidence="3">histidine kinase</fullName>
        <ecNumber evidence="3">2.7.13.3</ecNumber>
    </recommendedName>
</protein>
<dbReference type="SUPFAM" id="SSF52172">
    <property type="entry name" value="CheY-like"/>
    <property type="match status" value="2"/>
</dbReference>
<proteinExistence type="predicted"/>
<organism evidence="18 19">
    <name type="scientific">Thalassotalea loyana</name>
    <dbReference type="NCBI Taxonomy" id="280483"/>
    <lineage>
        <taxon>Bacteria</taxon>
        <taxon>Pseudomonadati</taxon>
        <taxon>Pseudomonadota</taxon>
        <taxon>Gammaproteobacteria</taxon>
        <taxon>Alteromonadales</taxon>
        <taxon>Colwelliaceae</taxon>
        <taxon>Thalassotalea</taxon>
    </lineage>
</organism>
<dbReference type="InterPro" id="IPR005467">
    <property type="entry name" value="His_kinase_dom"/>
</dbReference>
<name>A0ABQ6HDP6_9GAMM</name>
<evidence type="ECO:0000256" key="7">
    <source>
        <dbReference type="ARBA" id="ARBA00022741"/>
    </source>
</evidence>
<keyword evidence="4" id="KW-1003">Cell membrane</keyword>
<dbReference type="Gene3D" id="1.20.120.160">
    <property type="entry name" value="HPT domain"/>
    <property type="match status" value="1"/>
</dbReference>
<dbReference type="InterPro" id="IPR001789">
    <property type="entry name" value="Sig_transdc_resp-reg_receiver"/>
</dbReference>
<evidence type="ECO:0000256" key="5">
    <source>
        <dbReference type="ARBA" id="ARBA00022553"/>
    </source>
</evidence>
<feature type="transmembrane region" description="Helical" evidence="14">
    <location>
        <begin position="202"/>
        <end position="226"/>
    </location>
</feature>
<dbReference type="InterPro" id="IPR003594">
    <property type="entry name" value="HATPase_dom"/>
</dbReference>
<feature type="domain" description="Response regulatory" evidence="16">
    <location>
        <begin position="768"/>
        <end position="884"/>
    </location>
</feature>
<dbReference type="InterPro" id="IPR036890">
    <property type="entry name" value="HATPase_C_sf"/>
</dbReference>
<dbReference type="Pfam" id="PF01627">
    <property type="entry name" value="Hpt"/>
    <property type="match status" value="1"/>
</dbReference>
<dbReference type="SUPFAM" id="SSF55874">
    <property type="entry name" value="ATPase domain of HSP90 chaperone/DNA topoisomerase II/histidine kinase"/>
    <property type="match status" value="1"/>
</dbReference>
<evidence type="ECO:0000256" key="2">
    <source>
        <dbReference type="ARBA" id="ARBA00004651"/>
    </source>
</evidence>
<dbReference type="RefSeq" id="WP_284297934.1">
    <property type="nucleotide sequence ID" value="NZ_BSSV01000003.1"/>
</dbReference>
<dbReference type="SUPFAM" id="SSF47226">
    <property type="entry name" value="Histidine-containing phosphotransfer domain, HPT domain"/>
    <property type="match status" value="1"/>
</dbReference>
<dbReference type="EC" id="2.7.13.3" evidence="3"/>
<keyword evidence="11 14" id="KW-0472">Membrane</keyword>
<dbReference type="InterPro" id="IPR004358">
    <property type="entry name" value="Sig_transdc_His_kin-like_C"/>
</dbReference>
<dbReference type="PANTHER" id="PTHR45339">
    <property type="entry name" value="HYBRID SIGNAL TRANSDUCTION HISTIDINE KINASE J"/>
    <property type="match status" value="1"/>
</dbReference>
<feature type="domain" description="HPt" evidence="17">
    <location>
        <begin position="923"/>
        <end position="1014"/>
    </location>
</feature>
<feature type="modified residue" description="Phosphohistidine" evidence="12">
    <location>
        <position position="962"/>
    </location>
</feature>
<dbReference type="Proteomes" id="UP001157134">
    <property type="component" value="Unassembled WGS sequence"/>
</dbReference>
<dbReference type="Pfam" id="PF00512">
    <property type="entry name" value="HisKA"/>
    <property type="match status" value="1"/>
</dbReference>
<evidence type="ECO:0000256" key="3">
    <source>
        <dbReference type="ARBA" id="ARBA00012438"/>
    </source>
</evidence>
<evidence type="ECO:0000256" key="4">
    <source>
        <dbReference type="ARBA" id="ARBA00022475"/>
    </source>
</evidence>
<dbReference type="CDD" id="cd00082">
    <property type="entry name" value="HisKA"/>
    <property type="match status" value="1"/>
</dbReference>
<evidence type="ECO:0000259" key="17">
    <source>
        <dbReference type="PROSITE" id="PS50894"/>
    </source>
</evidence>
<dbReference type="CDD" id="cd17546">
    <property type="entry name" value="REC_hyHK_CKI1_RcsC-like"/>
    <property type="match status" value="2"/>
</dbReference>
<comment type="catalytic activity">
    <reaction evidence="1">
        <text>ATP + protein L-histidine = ADP + protein N-phospho-L-histidine.</text>
        <dbReference type="EC" id="2.7.13.3"/>
    </reaction>
</comment>
<dbReference type="Gene3D" id="3.40.50.2300">
    <property type="match status" value="2"/>
</dbReference>
<dbReference type="Gene3D" id="3.30.450.20">
    <property type="entry name" value="PAS domain"/>
    <property type="match status" value="1"/>
</dbReference>
<dbReference type="InterPro" id="IPR008207">
    <property type="entry name" value="Sig_transdc_His_kin_Hpt_dom"/>
</dbReference>
<keyword evidence="7" id="KW-0547">Nucleotide-binding</keyword>
<dbReference type="Gene3D" id="1.10.287.130">
    <property type="match status" value="1"/>
</dbReference>
<dbReference type="InterPro" id="IPR011006">
    <property type="entry name" value="CheY-like_superfamily"/>
</dbReference>
<evidence type="ECO:0000256" key="9">
    <source>
        <dbReference type="ARBA" id="ARBA00022989"/>
    </source>
</evidence>
<keyword evidence="9 14" id="KW-1133">Transmembrane helix</keyword>
<feature type="transmembrane region" description="Helical" evidence="14">
    <location>
        <begin position="20"/>
        <end position="40"/>
    </location>
</feature>